<evidence type="ECO:0000256" key="5">
    <source>
        <dbReference type="ARBA" id="ARBA00023163"/>
    </source>
</evidence>
<dbReference type="GO" id="GO:0003700">
    <property type="term" value="F:DNA-binding transcription factor activity"/>
    <property type="evidence" value="ECO:0007669"/>
    <property type="project" value="InterPro"/>
</dbReference>
<sequence>MMNLKEERHQFILNKLKQSKSVSVKKLSEEMQVVPMTIRRDLKELEQKALLVRVHGGAVEKSTFYDELANEEKQQLNSENKRVIAEKAGRLIHDEDTVFIGSGTTNEAIFPFIKELKLHIITNSLYIFEQYKDIKHMDVVLIGGRYRKKTGSFIGQLANTMLKQVHIDKAFIGVNGIIDDEATTANEEEGNVNELILNHSTEKYLVSDSSKFNTRAFTPFYKIKDLTAIITDNEVSYKVKDYYSKLTEII</sequence>
<dbReference type="EMBL" id="BKAR01000019">
    <property type="protein sequence ID" value="GEP85032.1"/>
    <property type="molecule type" value="Genomic_DNA"/>
</dbReference>
<dbReference type="InterPro" id="IPR036388">
    <property type="entry name" value="WH-like_DNA-bd_sf"/>
</dbReference>
<evidence type="ECO:0000256" key="4">
    <source>
        <dbReference type="ARBA" id="ARBA00023015"/>
    </source>
</evidence>
<evidence type="ECO:0000313" key="7">
    <source>
        <dbReference type="EMBL" id="GEP85032.1"/>
    </source>
</evidence>
<keyword evidence="2" id="KW-0678">Repressor</keyword>
<dbReference type="SMART" id="SM00420">
    <property type="entry name" value="HTH_DEOR"/>
    <property type="match status" value="1"/>
</dbReference>
<dbReference type="InterPro" id="IPR050313">
    <property type="entry name" value="Carb_Metab_HTH_regulators"/>
</dbReference>
<dbReference type="Pfam" id="PF08220">
    <property type="entry name" value="HTH_DeoR"/>
    <property type="match status" value="1"/>
</dbReference>
<comment type="caution">
    <text evidence="7">The sequence shown here is derived from an EMBL/GenBank/DDBJ whole genome shotgun (WGS) entry which is preliminary data.</text>
</comment>
<dbReference type="Pfam" id="PF00455">
    <property type="entry name" value="DeoRC"/>
    <property type="match status" value="1"/>
</dbReference>
<dbReference type="InterPro" id="IPR037171">
    <property type="entry name" value="NagB/RpiA_transferase-like"/>
</dbReference>
<dbReference type="PANTHER" id="PTHR30363:SF4">
    <property type="entry name" value="GLYCEROL-3-PHOSPHATE REGULON REPRESSOR"/>
    <property type="match status" value="1"/>
</dbReference>
<gene>
    <name evidence="7" type="ORF">SPI02_16170</name>
</gene>
<evidence type="ECO:0000256" key="2">
    <source>
        <dbReference type="ARBA" id="ARBA00022491"/>
    </source>
</evidence>
<dbReference type="InterPro" id="IPR036390">
    <property type="entry name" value="WH_DNA-bd_sf"/>
</dbReference>
<dbReference type="PANTHER" id="PTHR30363">
    <property type="entry name" value="HTH-TYPE TRANSCRIPTIONAL REGULATOR SRLR-RELATED"/>
    <property type="match status" value="1"/>
</dbReference>
<dbReference type="Gene3D" id="3.40.50.1360">
    <property type="match status" value="1"/>
</dbReference>
<organism evidence="7 8">
    <name type="scientific">Staphylococcus piscifermentans</name>
    <dbReference type="NCBI Taxonomy" id="70258"/>
    <lineage>
        <taxon>Bacteria</taxon>
        <taxon>Bacillati</taxon>
        <taxon>Bacillota</taxon>
        <taxon>Bacilli</taxon>
        <taxon>Bacillales</taxon>
        <taxon>Staphylococcaceae</taxon>
        <taxon>Staphylococcus</taxon>
    </lineage>
</organism>
<proteinExistence type="predicted"/>
<dbReference type="GO" id="GO:0005988">
    <property type="term" value="P:lactose metabolic process"/>
    <property type="evidence" value="ECO:0007669"/>
    <property type="project" value="UniProtKB-KW"/>
</dbReference>
<dbReference type="AlphaFoldDB" id="A0A239UBJ2"/>
<dbReference type="PROSITE" id="PS51000">
    <property type="entry name" value="HTH_DEOR_2"/>
    <property type="match status" value="1"/>
</dbReference>
<evidence type="ECO:0000256" key="3">
    <source>
        <dbReference type="ARBA" id="ARBA00022736"/>
    </source>
</evidence>
<dbReference type="SUPFAM" id="SSF46785">
    <property type="entry name" value="Winged helix' DNA-binding domain"/>
    <property type="match status" value="1"/>
</dbReference>
<dbReference type="SMART" id="SM01134">
    <property type="entry name" value="DeoRC"/>
    <property type="match status" value="1"/>
</dbReference>
<dbReference type="OrthoDB" id="9798651at2"/>
<dbReference type="InterPro" id="IPR001034">
    <property type="entry name" value="DeoR_HTH"/>
</dbReference>
<dbReference type="RefSeq" id="WP_095106071.1">
    <property type="nucleotide sequence ID" value="NZ_BKAR01000019.1"/>
</dbReference>
<dbReference type="SUPFAM" id="SSF100950">
    <property type="entry name" value="NagB/RpiA/CoA transferase-like"/>
    <property type="match status" value="1"/>
</dbReference>
<dbReference type="InterPro" id="IPR014036">
    <property type="entry name" value="DeoR-like_C"/>
</dbReference>
<evidence type="ECO:0000256" key="1">
    <source>
        <dbReference type="ARBA" id="ARBA00021390"/>
    </source>
</evidence>
<reference evidence="7 8" key="1">
    <citation type="submission" date="2019-07" db="EMBL/GenBank/DDBJ databases">
        <title>Whole genome shotgun sequence of Staphylococcus piscifermentans NBRC 109625.</title>
        <authorList>
            <person name="Hosoyama A."/>
            <person name="Uohara A."/>
            <person name="Ohji S."/>
            <person name="Ichikawa N."/>
        </authorList>
    </citation>
    <scope>NUCLEOTIDE SEQUENCE [LARGE SCALE GENOMIC DNA]</scope>
    <source>
        <strain evidence="7 8">NBRC 109625</strain>
    </source>
</reference>
<keyword evidence="8" id="KW-1185">Reference proteome</keyword>
<protein>
    <recommendedName>
        <fullName evidence="1">Lactose phosphotransferase system repressor</fullName>
    </recommendedName>
</protein>
<keyword evidence="3" id="KW-0423">Lactose metabolism</keyword>
<dbReference type="Gene3D" id="1.10.10.10">
    <property type="entry name" value="Winged helix-like DNA-binding domain superfamily/Winged helix DNA-binding domain"/>
    <property type="match status" value="1"/>
</dbReference>
<accession>A0A239UBJ2</accession>
<evidence type="ECO:0000256" key="6">
    <source>
        <dbReference type="ARBA" id="ARBA00024937"/>
    </source>
</evidence>
<keyword evidence="4" id="KW-0805">Transcription regulation</keyword>
<dbReference type="Proteomes" id="UP000321736">
    <property type="component" value="Unassembled WGS sequence"/>
</dbReference>
<dbReference type="PRINTS" id="PR00037">
    <property type="entry name" value="HTHLACR"/>
</dbReference>
<comment type="function">
    <text evidence="6">Repressor of the lactose catabolism operon. Galactose-6-phosphate is the inducer.</text>
</comment>
<keyword evidence="5" id="KW-0804">Transcription</keyword>
<evidence type="ECO:0000313" key="8">
    <source>
        <dbReference type="Proteomes" id="UP000321736"/>
    </source>
</evidence>
<name>A0A239UBJ2_9STAP</name>